<feature type="compositionally biased region" description="Basic and acidic residues" evidence="2">
    <location>
        <begin position="205"/>
        <end position="218"/>
    </location>
</feature>
<comment type="similarity">
    <text evidence="1">Belongs to the TBCC family.</text>
</comment>
<evidence type="ECO:0000313" key="4">
    <source>
        <dbReference type="EMBL" id="CAE2273963.1"/>
    </source>
</evidence>
<evidence type="ECO:0000256" key="2">
    <source>
        <dbReference type="SAM" id="MobiDB-lite"/>
    </source>
</evidence>
<feature type="region of interest" description="Disordered" evidence="2">
    <location>
        <begin position="891"/>
        <end position="930"/>
    </location>
</feature>
<name>A0A6U6IXW2_9STRA</name>
<feature type="compositionally biased region" description="Acidic residues" evidence="2">
    <location>
        <begin position="564"/>
        <end position="578"/>
    </location>
</feature>
<evidence type="ECO:0000259" key="3">
    <source>
        <dbReference type="PROSITE" id="PS51329"/>
    </source>
</evidence>
<dbReference type="InterPro" id="IPR012945">
    <property type="entry name" value="Tubulin-bd_cofactor_C_dom"/>
</dbReference>
<evidence type="ECO:0000313" key="5">
    <source>
        <dbReference type="EMBL" id="CAE2273965.1"/>
    </source>
</evidence>
<feature type="region of interest" description="Disordered" evidence="2">
    <location>
        <begin position="775"/>
        <end position="799"/>
    </location>
</feature>
<feature type="region of interest" description="Disordered" evidence="2">
    <location>
        <begin position="60"/>
        <end position="136"/>
    </location>
</feature>
<dbReference type="AlphaFoldDB" id="A0A6U6IXW2"/>
<gene>
    <name evidence="4" type="ORF">OAUR00152_LOCUS33726</name>
    <name evidence="5" type="ORF">OAUR00152_LOCUS33727</name>
</gene>
<accession>A0A6U6IXW2</accession>
<evidence type="ECO:0000256" key="1">
    <source>
        <dbReference type="ARBA" id="ARBA00008848"/>
    </source>
</evidence>
<feature type="compositionally biased region" description="Low complexity" evidence="2">
    <location>
        <begin position="189"/>
        <end position="204"/>
    </location>
</feature>
<dbReference type="PROSITE" id="PS51329">
    <property type="entry name" value="C_CAP_COFACTOR_C"/>
    <property type="match status" value="1"/>
</dbReference>
<feature type="region of interest" description="Disordered" evidence="2">
    <location>
        <begin position="187"/>
        <end position="296"/>
    </location>
</feature>
<feature type="region of interest" description="Disordered" evidence="2">
    <location>
        <begin position="634"/>
        <end position="655"/>
    </location>
</feature>
<dbReference type="InterPro" id="IPR017901">
    <property type="entry name" value="C-CAP_CF_C-like"/>
</dbReference>
<feature type="compositionally biased region" description="Gly residues" evidence="2">
    <location>
        <begin position="917"/>
        <end position="928"/>
    </location>
</feature>
<dbReference type="Pfam" id="PF07986">
    <property type="entry name" value="TBCC"/>
    <property type="match status" value="1"/>
</dbReference>
<feature type="region of interest" description="Disordered" evidence="2">
    <location>
        <begin position="1"/>
        <end position="45"/>
    </location>
</feature>
<dbReference type="EMBL" id="HBKQ01048816">
    <property type="protein sequence ID" value="CAE2273963.1"/>
    <property type="molecule type" value="Transcribed_RNA"/>
</dbReference>
<feature type="region of interest" description="Disordered" evidence="2">
    <location>
        <begin position="430"/>
        <end position="473"/>
    </location>
</feature>
<dbReference type="Gene3D" id="2.160.20.70">
    <property type="match status" value="1"/>
</dbReference>
<dbReference type="InterPro" id="IPR016098">
    <property type="entry name" value="CAP/MinC_C"/>
</dbReference>
<dbReference type="PANTHER" id="PTHR16052">
    <property type="entry name" value="TBCC DOMAIN-CONTAINING PROTEIN 1"/>
    <property type="match status" value="1"/>
</dbReference>
<reference evidence="4" key="1">
    <citation type="submission" date="2021-01" db="EMBL/GenBank/DDBJ databases">
        <authorList>
            <person name="Corre E."/>
            <person name="Pelletier E."/>
            <person name="Niang G."/>
            <person name="Scheremetjew M."/>
            <person name="Finn R."/>
            <person name="Kale V."/>
            <person name="Holt S."/>
            <person name="Cochrane G."/>
            <person name="Meng A."/>
            <person name="Brown T."/>
            <person name="Cohen L."/>
        </authorList>
    </citation>
    <scope>NUCLEOTIDE SEQUENCE</scope>
    <source>
        <strain evidence="4">Isolate 1302-5</strain>
    </source>
</reference>
<dbReference type="EMBL" id="HBKQ01048817">
    <property type="protein sequence ID" value="CAE2273965.1"/>
    <property type="molecule type" value="Transcribed_RNA"/>
</dbReference>
<feature type="region of interest" description="Disordered" evidence="2">
    <location>
        <begin position="820"/>
        <end position="867"/>
    </location>
</feature>
<sequence>MATTSARSSGPPLPLPDGGDSSDRDSVKLTAKPHAFGGSVLTPKHARELTPSLVLAATAALSEQANAPQPPPPPRRGRTVSGDSARSGSSPSNSAAFRHIHSVGSTDTAGSGHTFGSIPSADPSSVGASASRGGGGVEGKVQYTVWITEAWRVLGWAEPSAALFWEMATMYHTLHVAARSVEASAYAERQSQSQSGGQSGVQGRRGSDRDGGEKKEADGGGGEDMVIPPILSCGSTSSMGSDKQKGVVRPPSPTHGHGGGPSTPTASGSSSAAAAGAGGSMSKALSKSGGKGQSASAKELPVWLVGTYLLLHCEESAYLRNISGEDERRFAGSEAGDGIGSGGGAADVLHGVGIGSGVGKGGRVDFSTLLQHSSLSPRTRIHAGLHADNSHCTAYLLRHLRKFLLLCAVPHNPEAVWAITAIADSKPHDDEYAARSAQDALSSTASSGPDGEGDSPGGKTTALGPLLSQPTPRPDVEELRIRHDEDHGAAGLEVRLTAAELERLNLVLQAPSGGLIEDLPMRVGDYLVSMLGGGASATSSGGQMPASVTVADAEREIRKHLEKDVDEGDDASASEDEAAATKAMAGLSLEDSKGGEGGVKGSSHREIMRRRQSEIQEQGYHKELSYTNLRGTTILIKPNSHPDNQKSSSSSSPFSGALPGRLHDLHVSECSDAHMYLLQPFEHATIAACTDCTIVVGAVAGLLHVVDCERVTITSAARRVLVSNCADVLHCVFTPSPPLLVGDNRACQFAPYNTYYDGLKEDLLSTGLAAAIVSSPPPSSSSSDVGVSTPDAVAHHPPSLQCASNKWKVPVELAKLEIPQVHMGTGGGGGTTPGSPASGEKGGGASSPGADEKAVLSGKPGEDTLQTPVLLPSSEFHILFVPIESEAARTRRRAEEAAGDRDESQSQFSEAGDDGSAAGGGSVGGSQGSKGRLDSQYCRILADVLQLSPFRLPTEYERRALVKADRMRSLQVAMEKDLTAEQQLRLEEELNCGFRDWLVTSGNLRQVLDLVHMERKGGV</sequence>
<dbReference type="PANTHER" id="PTHR16052:SF0">
    <property type="entry name" value="TBCC DOMAIN-CONTAINING PROTEIN 1"/>
    <property type="match status" value="1"/>
</dbReference>
<feature type="domain" description="C-CAP/cofactor C-like" evidence="3">
    <location>
        <begin position="642"/>
        <end position="768"/>
    </location>
</feature>
<protein>
    <recommendedName>
        <fullName evidence="3">C-CAP/cofactor C-like domain-containing protein</fullName>
    </recommendedName>
</protein>
<feature type="compositionally biased region" description="Low complexity" evidence="2">
    <location>
        <begin position="81"/>
        <end position="96"/>
    </location>
</feature>
<organism evidence="4">
    <name type="scientific">Odontella aurita</name>
    <dbReference type="NCBI Taxonomy" id="265563"/>
    <lineage>
        <taxon>Eukaryota</taxon>
        <taxon>Sar</taxon>
        <taxon>Stramenopiles</taxon>
        <taxon>Ochrophyta</taxon>
        <taxon>Bacillariophyta</taxon>
        <taxon>Mediophyceae</taxon>
        <taxon>Biddulphiophycidae</taxon>
        <taxon>Eupodiscales</taxon>
        <taxon>Odontellaceae</taxon>
        <taxon>Odontella</taxon>
    </lineage>
</organism>
<feature type="region of interest" description="Disordered" evidence="2">
    <location>
        <begin position="561"/>
        <end position="608"/>
    </location>
</feature>
<dbReference type="InterPro" id="IPR039589">
    <property type="entry name" value="TBCC1"/>
</dbReference>
<proteinExistence type="inferred from homology"/>
<feature type="compositionally biased region" description="Low complexity" evidence="2">
    <location>
        <begin position="262"/>
        <end position="296"/>
    </location>
</feature>
<feature type="compositionally biased region" description="Basic and acidic residues" evidence="2">
    <location>
        <begin position="891"/>
        <end position="904"/>
    </location>
</feature>